<name>A0ABS3FW58_9CYAN</name>
<comment type="caution">
    <text evidence="2">The sequence shown here is derived from an EMBL/GenBank/DDBJ whole genome shotgun (WGS) entry which is preliminary data.</text>
</comment>
<organism evidence="2 3">
    <name type="scientific">Phormidium pseudopriestleyi FRX01</name>
    <dbReference type="NCBI Taxonomy" id="1759528"/>
    <lineage>
        <taxon>Bacteria</taxon>
        <taxon>Bacillati</taxon>
        <taxon>Cyanobacteriota</taxon>
        <taxon>Cyanophyceae</taxon>
        <taxon>Oscillatoriophycideae</taxon>
        <taxon>Oscillatoriales</taxon>
        <taxon>Oscillatoriaceae</taxon>
        <taxon>Phormidium</taxon>
    </lineage>
</organism>
<proteinExistence type="predicted"/>
<dbReference type="SUPFAM" id="SSF88723">
    <property type="entry name" value="PIN domain-like"/>
    <property type="match status" value="1"/>
</dbReference>
<dbReference type="PANTHER" id="PTHR34610:SF3">
    <property type="entry name" value="SSL7007 PROTEIN"/>
    <property type="match status" value="1"/>
</dbReference>
<dbReference type="SMART" id="SM00670">
    <property type="entry name" value="PINc"/>
    <property type="match status" value="1"/>
</dbReference>
<feature type="domain" description="PIN" evidence="1">
    <location>
        <begin position="7"/>
        <end position="119"/>
    </location>
</feature>
<dbReference type="EMBL" id="JAFLQW010000530">
    <property type="protein sequence ID" value="MBO0351346.1"/>
    <property type="molecule type" value="Genomic_DNA"/>
</dbReference>
<dbReference type="PANTHER" id="PTHR34610">
    <property type="entry name" value="SSL7007 PROTEIN"/>
    <property type="match status" value="1"/>
</dbReference>
<dbReference type="Gene3D" id="3.40.50.1010">
    <property type="entry name" value="5'-nuclease"/>
    <property type="match status" value="1"/>
</dbReference>
<dbReference type="Proteomes" id="UP000664844">
    <property type="component" value="Unassembled WGS sequence"/>
</dbReference>
<gene>
    <name evidence="2" type="ORF">J0895_20150</name>
</gene>
<sequence>MLSNQPIKVIIDTNLWISFLIGKGLANFKTLIVSGTIQVILCDQLQEEITRVTQRPKLRKYFSPQKVNELLNLLAVIGLFVEIQSEVFICRDEKDNFLLALAQDSQANFLITGDADLLTLKEFEGTKIVTYQEFLQEINC</sequence>
<accession>A0ABS3FW58</accession>
<keyword evidence="3" id="KW-1185">Reference proteome</keyword>
<evidence type="ECO:0000259" key="1">
    <source>
        <dbReference type="SMART" id="SM00670"/>
    </source>
</evidence>
<dbReference type="InterPro" id="IPR029060">
    <property type="entry name" value="PIN-like_dom_sf"/>
</dbReference>
<reference evidence="2 3" key="1">
    <citation type="submission" date="2021-03" db="EMBL/GenBank/DDBJ databases">
        <title>Metabolic Capacity of the Antarctic Cyanobacterium Phormidium pseudopriestleyi that Sustains Oxygenic Photosynthesis in the Presence of Hydrogen Sulfide.</title>
        <authorList>
            <person name="Lumian J.E."/>
            <person name="Jungblut A.D."/>
            <person name="Dillon M.L."/>
            <person name="Hawes I."/>
            <person name="Doran P.T."/>
            <person name="Mackey T.J."/>
            <person name="Dick G.J."/>
            <person name="Grettenberger C.L."/>
            <person name="Sumner D.Y."/>
        </authorList>
    </citation>
    <scope>NUCLEOTIDE SEQUENCE [LARGE SCALE GENOMIC DNA]</scope>
    <source>
        <strain evidence="2 3">FRX01</strain>
    </source>
</reference>
<evidence type="ECO:0000313" key="3">
    <source>
        <dbReference type="Proteomes" id="UP000664844"/>
    </source>
</evidence>
<dbReference type="NCBIfam" id="TIGR00305">
    <property type="entry name" value="putative toxin-antitoxin system toxin component, PIN family"/>
    <property type="match status" value="1"/>
</dbReference>
<dbReference type="InterPro" id="IPR002716">
    <property type="entry name" value="PIN_dom"/>
</dbReference>
<dbReference type="Pfam" id="PF13470">
    <property type="entry name" value="PIN_3"/>
    <property type="match status" value="1"/>
</dbReference>
<evidence type="ECO:0000313" key="2">
    <source>
        <dbReference type="EMBL" id="MBO0351346.1"/>
    </source>
</evidence>
<dbReference type="InterPro" id="IPR002850">
    <property type="entry name" value="PIN_toxin-like"/>
</dbReference>
<protein>
    <submittedName>
        <fullName evidence="2">Toxin-antitoxin system toxin component, PIN family</fullName>
    </submittedName>
</protein>
<dbReference type="RefSeq" id="WP_207089788.1">
    <property type="nucleotide sequence ID" value="NZ_JAFLQW010000530.1"/>
</dbReference>